<reference evidence="2 3" key="1">
    <citation type="submission" date="2020-04" db="EMBL/GenBank/DDBJ databases">
        <title>Draft genome of Pyxidicoccus fallax type strain.</title>
        <authorList>
            <person name="Whitworth D.E."/>
        </authorList>
    </citation>
    <scope>NUCLEOTIDE SEQUENCE [LARGE SCALE GENOMIC DNA]</scope>
    <source>
        <strain evidence="2 3">DSM 14698</strain>
    </source>
</reference>
<name>A0A848LH48_9BACT</name>
<organism evidence="2 3">
    <name type="scientific">Pyxidicoccus fallax</name>
    <dbReference type="NCBI Taxonomy" id="394095"/>
    <lineage>
        <taxon>Bacteria</taxon>
        <taxon>Pseudomonadati</taxon>
        <taxon>Myxococcota</taxon>
        <taxon>Myxococcia</taxon>
        <taxon>Myxococcales</taxon>
        <taxon>Cystobacterineae</taxon>
        <taxon>Myxococcaceae</taxon>
        <taxon>Pyxidicoccus</taxon>
    </lineage>
</organism>
<gene>
    <name evidence="2" type="ORF">HG543_19125</name>
</gene>
<keyword evidence="3" id="KW-1185">Reference proteome</keyword>
<accession>A0A848LH48</accession>
<evidence type="ECO:0000313" key="3">
    <source>
        <dbReference type="Proteomes" id="UP000518300"/>
    </source>
</evidence>
<evidence type="ECO:0000256" key="1">
    <source>
        <dbReference type="SAM" id="Phobius"/>
    </source>
</evidence>
<sequence length="128" mass="12819">MQTVITAPPTEGSWRTALLAGAAALTASNLAALTLSMRLAPLLRLGRTSRPRALPAFATGATVTGATAMGALAIGAVAVGALSVGALAIGALAVGRLHGGDWSVDRLRIRSLVVERWSGPDTPIPAAT</sequence>
<protein>
    <submittedName>
        <fullName evidence="2">Uncharacterized protein</fullName>
    </submittedName>
</protein>
<keyword evidence="1" id="KW-0812">Transmembrane</keyword>
<feature type="transmembrane region" description="Helical" evidence="1">
    <location>
        <begin position="80"/>
        <end position="99"/>
    </location>
</feature>
<keyword evidence="1" id="KW-0472">Membrane</keyword>
<comment type="caution">
    <text evidence="2">The sequence shown here is derived from an EMBL/GenBank/DDBJ whole genome shotgun (WGS) entry which is preliminary data.</text>
</comment>
<dbReference type="AlphaFoldDB" id="A0A848LH48"/>
<evidence type="ECO:0000313" key="2">
    <source>
        <dbReference type="EMBL" id="NMO16955.1"/>
    </source>
</evidence>
<dbReference type="EMBL" id="JABBJJ010000083">
    <property type="protein sequence ID" value="NMO16955.1"/>
    <property type="molecule type" value="Genomic_DNA"/>
</dbReference>
<keyword evidence="1" id="KW-1133">Transmembrane helix</keyword>
<dbReference type="Proteomes" id="UP000518300">
    <property type="component" value="Unassembled WGS sequence"/>
</dbReference>
<proteinExistence type="predicted"/>
<feature type="transmembrane region" description="Helical" evidence="1">
    <location>
        <begin position="17"/>
        <end position="41"/>
    </location>
</feature>